<feature type="chain" id="PRO_5010212346" description="Carboxypeptidase regulatory-like domain-containing protein" evidence="1">
    <location>
        <begin position="23"/>
        <end position="581"/>
    </location>
</feature>
<dbReference type="Proteomes" id="UP000182124">
    <property type="component" value="Unassembled WGS sequence"/>
</dbReference>
<evidence type="ECO:0000256" key="1">
    <source>
        <dbReference type="SAM" id="SignalP"/>
    </source>
</evidence>
<keyword evidence="1" id="KW-0732">Signal</keyword>
<evidence type="ECO:0000313" key="2">
    <source>
        <dbReference type="EMBL" id="SCX18303.1"/>
    </source>
</evidence>
<dbReference type="eggNOG" id="COG4676">
    <property type="taxonomic scope" value="Bacteria"/>
</dbReference>
<reference evidence="2 3" key="1">
    <citation type="submission" date="2016-10" db="EMBL/GenBank/DDBJ databases">
        <authorList>
            <person name="de Groot N.N."/>
        </authorList>
    </citation>
    <scope>NUCLEOTIDE SEQUENCE [LARGE SCALE GENOMIC DNA]</scope>
    <source>
        <strain evidence="2 3">CGMCC 1.3801</strain>
    </source>
</reference>
<gene>
    <name evidence="2" type="ORF">SAMN02927925_02665</name>
</gene>
<dbReference type="RefSeq" id="WP_023576917.1">
    <property type="nucleotide sequence ID" value="NZ_CBCSBQ010000018.1"/>
</dbReference>
<accession>A0A1G4W823</accession>
<evidence type="ECO:0008006" key="4">
    <source>
        <dbReference type="Google" id="ProtNLM"/>
    </source>
</evidence>
<dbReference type="EMBL" id="FMTY01000009">
    <property type="protein sequence ID" value="SCX18303.1"/>
    <property type="molecule type" value="Genomic_DNA"/>
</dbReference>
<feature type="signal peptide" evidence="1">
    <location>
        <begin position="1"/>
        <end position="22"/>
    </location>
</feature>
<sequence>MKKHFRFLTFLLSALFIVGCNPNDDGSSSNASDPFTQNFGAAVSRDFMGQVVDQYGVAIQNAEIKIGNKTTQTDVNGVFIIKGAGVYKRFAYITSKKSGFIDGSRAMVPTSGINNVKIMMIANTPVQIISSGVASEVTLPNGTTVNFDGAFQDENGNAYTGDVQVAMYHLEASNENLSSLMPGMLYAKDESGAEKVLETYGMMNVELKGSNGQKLQIASGHTAGISMAIDATQLATAPNTIPLWHFDDAKGYWIEEGSATKVGNAYVGTVSHFSWWNCDIPNSTILLTINIHDNNGNPLVNQIIELTDQNGYSTFGLTDSNGQTSGLIPENSSLVLQVYASNYSTIIYNSAIGPFVTDAVVNIVIEGSPALIFNQVTGNLVNCENTNVTNGYMMLIREGYSSFFFPVNNGQFSFNTVRTSANETFSLRGGDYNTSNYSEAIVYSYSNSATTNVGNFAACNPITEFISYQIDSNPTVIMQSNLTFTIDMNNYLSVFGRNNELGKEISIDGQAGGTGANAMLGFVLQGTDFGVIRSGGTNTITYNAAPIGAVGTYADVTFNGTFTDTTGTHTLSGLIHVIRDN</sequence>
<proteinExistence type="predicted"/>
<organism evidence="2 3">
    <name type="scientific">Flavobacterium saliperosum</name>
    <dbReference type="NCBI Taxonomy" id="329186"/>
    <lineage>
        <taxon>Bacteria</taxon>
        <taxon>Pseudomonadati</taxon>
        <taxon>Bacteroidota</taxon>
        <taxon>Flavobacteriia</taxon>
        <taxon>Flavobacteriales</taxon>
        <taxon>Flavobacteriaceae</taxon>
        <taxon>Flavobacterium</taxon>
    </lineage>
</organism>
<name>A0A1G4W823_9FLAO</name>
<dbReference type="PROSITE" id="PS51257">
    <property type="entry name" value="PROKAR_LIPOPROTEIN"/>
    <property type="match status" value="1"/>
</dbReference>
<evidence type="ECO:0000313" key="3">
    <source>
        <dbReference type="Proteomes" id="UP000182124"/>
    </source>
</evidence>
<protein>
    <recommendedName>
        <fullName evidence="4">Carboxypeptidase regulatory-like domain-containing protein</fullName>
    </recommendedName>
</protein>
<dbReference type="STRING" id="329186.SAMN02927925_02665"/>
<dbReference type="AlphaFoldDB" id="A0A1G4W823"/>